<dbReference type="Proteomes" id="UP000188268">
    <property type="component" value="Unassembled WGS sequence"/>
</dbReference>
<dbReference type="AlphaFoldDB" id="A0A1R3I238"/>
<evidence type="ECO:0000313" key="1">
    <source>
        <dbReference type="EMBL" id="OMO76654.1"/>
    </source>
</evidence>
<dbReference type="Gramene" id="OMO76654">
    <property type="protein sequence ID" value="OMO76654"/>
    <property type="gene ID" value="CCACVL1_15513"/>
</dbReference>
<dbReference type="EMBL" id="AWWV01010861">
    <property type="protein sequence ID" value="OMO76654.1"/>
    <property type="molecule type" value="Genomic_DNA"/>
</dbReference>
<reference evidence="1 2" key="1">
    <citation type="submission" date="2013-09" db="EMBL/GenBank/DDBJ databases">
        <title>Corchorus capsularis genome sequencing.</title>
        <authorList>
            <person name="Alam M."/>
            <person name="Haque M.S."/>
            <person name="Islam M.S."/>
            <person name="Emdad E.M."/>
            <person name="Islam M.M."/>
            <person name="Ahmed B."/>
            <person name="Halim A."/>
            <person name="Hossen Q.M.M."/>
            <person name="Hossain M.Z."/>
            <person name="Ahmed R."/>
            <person name="Khan M.M."/>
            <person name="Islam R."/>
            <person name="Rashid M.M."/>
            <person name="Khan S.A."/>
            <person name="Rahman M.S."/>
            <person name="Alam M."/>
        </authorList>
    </citation>
    <scope>NUCLEOTIDE SEQUENCE [LARGE SCALE GENOMIC DNA]</scope>
    <source>
        <strain evidence="2">cv. CVL-1</strain>
        <tissue evidence="1">Whole seedling</tissue>
    </source>
</reference>
<keyword evidence="2" id="KW-1185">Reference proteome</keyword>
<accession>A0A1R3I238</accession>
<name>A0A1R3I238_COCAP</name>
<proteinExistence type="predicted"/>
<comment type="caution">
    <text evidence="1">The sequence shown here is derived from an EMBL/GenBank/DDBJ whole genome shotgun (WGS) entry which is preliminary data.</text>
</comment>
<organism evidence="1 2">
    <name type="scientific">Corchorus capsularis</name>
    <name type="common">Jute</name>
    <dbReference type="NCBI Taxonomy" id="210143"/>
    <lineage>
        <taxon>Eukaryota</taxon>
        <taxon>Viridiplantae</taxon>
        <taxon>Streptophyta</taxon>
        <taxon>Embryophyta</taxon>
        <taxon>Tracheophyta</taxon>
        <taxon>Spermatophyta</taxon>
        <taxon>Magnoliopsida</taxon>
        <taxon>eudicotyledons</taxon>
        <taxon>Gunneridae</taxon>
        <taxon>Pentapetalae</taxon>
        <taxon>rosids</taxon>
        <taxon>malvids</taxon>
        <taxon>Malvales</taxon>
        <taxon>Malvaceae</taxon>
        <taxon>Grewioideae</taxon>
        <taxon>Apeibeae</taxon>
        <taxon>Corchorus</taxon>
    </lineage>
</organism>
<protein>
    <submittedName>
        <fullName evidence="1">Uncharacterized protein</fullName>
    </submittedName>
</protein>
<evidence type="ECO:0000313" key="2">
    <source>
        <dbReference type="Proteomes" id="UP000188268"/>
    </source>
</evidence>
<sequence length="30" mass="3533">MSSLENVNEMDFSENNFTYASIVDYRSRNV</sequence>
<gene>
    <name evidence="1" type="ORF">CCACVL1_15513</name>
</gene>